<sequence length="237" mass="25688">MSSTPEASGEDEDYAWFDQTRAEIDARYRAARRHSARVRILKIVLPLVSLIAVAAFVVYVYVMPSLPVNFAASSIDVSHNSIVMQDPHVSGYLSGGRSYELKADRAEQSLQNTKIVTLQNIGATIGMGHDDSARILAASGTYYSDAERIVLDNKITFTTTTGIEGALESADIDLKAGTMNSEKPLAFRSEGSEIRANGVQVRDRGQRISFLNGVKVTYSIPAESSQPGQRAAPSVTE</sequence>
<dbReference type="GO" id="GO:0015221">
    <property type="term" value="F:lipopolysaccharide transmembrane transporter activity"/>
    <property type="evidence" value="ECO:0007669"/>
    <property type="project" value="InterPro"/>
</dbReference>
<dbReference type="RefSeq" id="WP_073054019.1">
    <property type="nucleotide sequence ID" value="NZ_FQUP01000002.1"/>
</dbReference>
<keyword evidence="1" id="KW-0472">Membrane</keyword>
<keyword evidence="3" id="KW-1185">Reference proteome</keyword>
<gene>
    <name evidence="2" type="ORF">SAMN02745157_2977</name>
</gene>
<dbReference type="InterPro" id="IPR010664">
    <property type="entry name" value="LipoPS_assembly_LptC-rel"/>
</dbReference>
<dbReference type="AlphaFoldDB" id="A0A1M5EEJ9"/>
<dbReference type="GO" id="GO:0005886">
    <property type="term" value="C:plasma membrane"/>
    <property type="evidence" value="ECO:0007669"/>
    <property type="project" value="InterPro"/>
</dbReference>
<name>A0A1M5EEJ9_9HYPH</name>
<evidence type="ECO:0000256" key="1">
    <source>
        <dbReference type="SAM" id="Phobius"/>
    </source>
</evidence>
<dbReference type="InterPro" id="IPR026265">
    <property type="entry name" value="LptC"/>
</dbReference>
<dbReference type="Pfam" id="PF06835">
    <property type="entry name" value="LptC"/>
    <property type="match status" value="1"/>
</dbReference>
<dbReference type="Proteomes" id="UP000184485">
    <property type="component" value="Unassembled WGS sequence"/>
</dbReference>
<feature type="transmembrane region" description="Helical" evidence="1">
    <location>
        <begin position="40"/>
        <end position="62"/>
    </location>
</feature>
<reference evidence="2 3" key="1">
    <citation type="submission" date="2016-11" db="EMBL/GenBank/DDBJ databases">
        <authorList>
            <person name="Jaros S."/>
            <person name="Januszkiewicz K."/>
            <person name="Wedrychowicz H."/>
        </authorList>
    </citation>
    <scope>NUCLEOTIDE SEQUENCE [LARGE SCALE GENOMIC DNA]</scope>
    <source>
        <strain evidence="2 3">DSM 19436</strain>
    </source>
</reference>
<keyword evidence="1" id="KW-1133">Transmembrane helix</keyword>
<accession>A0A1M5EEJ9</accession>
<dbReference type="NCBIfam" id="TIGR04409">
    <property type="entry name" value="LptC_YrbK"/>
    <property type="match status" value="1"/>
</dbReference>
<dbReference type="OrthoDB" id="7873824at2"/>
<keyword evidence="1" id="KW-0812">Transmembrane</keyword>
<evidence type="ECO:0000313" key="3">
    <source>
        <dbReference type="Proteomes" id="UP000184485"/>
    </source>
</evidence>
<organism evidence="2 3">
    <name type="scientific">Kaistia soli DSM 19436</name>
    <dbReference type="NCBI Taxonomy" id="1122133"/>
    <lineage>
        <taxon>Bacteria</taxon>
        <taxon>Pseudomonadati</taxon>
        <taxon>Pseudomonadota</taxon>
        <taxon>Alphaproteobacteria</taxon>
        <taxon>Hyphomicrobiales</taxon>
        <taxon>Kaistiaceae</taxon>
        <taxon>Kaistia</taxon>
    </lineage>
</organism>
<dbReference type="Gene3D" id="2.60.450.10">
    <property type="entry name" value="Lipopolysaccharide (LPS) transport protein A like domain"/>
    <property type="match status" value="1"/>
</dbReference>
<proteinExistence type="predicted"/>
<dbReference type="EMBL" id="FQUP01000002">
    <property type="protein sequence ID" value="SHF77645.1"/>
    <property type="molecule type" value="Genomic_DNA"/>
</dbReference>
<dbReference type="STRING" id="1122133.SAMN02745157_2977"/>
<protein>
    <submittedName>
        <fullName evidence="2">Lipopolysaccharide export system protein LptC</fullName>
    </submittedName>
</protein>
<evidence type="ECO:0000313" key="2">
    <source>
        <dbReference type="EMBL" id="SHF77645.1"/>
    </source>
</evidence>